<accession>A0A4Y2V456</accession>
<reference evidence="2 3" key="1">
    <citation type="journal article" date="2019" name="Sci. Rep.">
        <title>Orb-weaving spider Araneus ventricosus genome elucidates the spidroin gene catalogue.</title>
        <authorList>
            <person name="Kono N."/>
            <person name="Nakamura H."/>
            <person name="Ohtoshi R."/>
            <person name="Moran D.A.P."/>
            <person name="Shinohara A."/>
            <person name="Yoshida Y."/>
            <person name="Fujiwara M."/>
            <person name="Mori M."/>
            <person name="Tomita M."/>
            <person name="Arakawa K."/>
        </authorList>
    </citation>
    <scope>NUCLEOTIDE SEQUENCE [LARGE SCALE GENOMIC DNA]</scope>
</reference>
<protein>
    <recommendedName>
        <fullName evidence="1">Integrase catalytic domain-containing protein</fullName>
    </recommendedName>
</protein>
<dbReference type="Proteomes" id="UP000499080">
    <property type="component" value="Unassembled WGS sequence"/>
</dbReference>
<dbReference type="InterPro" id="IPR001584">
    <property type="entry name" value="Integrase_cat-core"/>
</dbReference>
<evidence type="ECO:0000313" key="3">
    <source>
        <dbReference type="Proteomes" id="UP000499080"/>
    </source>
</evidence>
<gene>
    <name evidence="2" type="ORF">AVEN_82089_1</name>
</gene>
<keyword evidence="3" id="KW-1185">Reference proteome</keyword>
<evidence type="ECO:0000259" key="1">
    <source>
        <dbReference type="PROSITE" id="PS50994"/>
    </source>
</evidence>
<dbReference type="AlphaFoldDB" id="A0A4Y2V456"/>
<dbReference type="InterPro" id="IPR036397">
    <property type="entry name" value="RNaseH_sf"/>
</dbReference>
<dbReference type="PROSITE" id="PS50994">
    <property type="entry name" value="INTEGRASE"/>
    <property type="match status" value="1"/>
</dbReference>
<proteinExistence type="predicted"/>
<dbReference type="InterPro" id="IPR012337">
    <property type="entry name" value="RNaseH-like_sf"/>
</dbReference>
<feature type="domain" description="Integrase catalytic" evidence="1">
    <location>
        <begin position="4"/>
        <end position="157"/>
    </location>
</feature>
<organism evidence="2 3">
    <name type="scientific">Araneus ventricosus</name>
    <name type="common">Orbweaver spider</name>
    <name type="synonym">Epeira ventricosa</name>
    <dbReference type="NCBI Taxonomy" id="182803"/>
    <lineage>
        <taxon>Eukaryota</taxon>
        <taxon>Metazoa</taxon>
        <taxon>Ecdysozoa</taxon>
        <taxon>Arthropoda</taxon>
        <taxon>Chelicerata</taxon>
        <taxon>Arachnida</taxon>
        <taxon>Araneae</taxon>
        <taxon>Araneomorphae</taxon>
        <taxon>Entelegynae</taxon>
        <taxon>Araneoidea</taxon>
        <taxon>Araneidae</taxon>
        <taxon>Araneus</taxon>
    </lineage>
</organism>
<comment type="caution">
    <text evidence="2">The sequence shown here is derived from an EMBL/GenBank/DDBJ whole genome shotgun (WGS) entry which is preliminary data.</text>
</comment>
<dbReference type="PANTHER" id="PTHR47331:SF6">
    <property type="entry name" value="DOUBLECORTIN DOMAIN-CONTAINING PROTEIN"/>
    <property type="match status" value="1"/>
</dbReference>
<evidence type="ECO:0000313" key="2">
    <source>
        <dbReference type="EMBL" id="GBO19331.1"/>
    </source>
</evidence>
<sequence>MTLTLPLPEDRVREARIFEITGVDLCGPLFLRDGAKSWIVLFTCAVFRAVHLDLVISLSTENFILDLRRFISRRGRPSTIYSDNGTNLVGTSNELKNIDWKKLKDHGSLKRINWKLNPPSSPWWGGFWGRLIGMLKIILRRILGKARLTYEELYTIV</sequence>
<dbReference type="EMBL" id="BGPR01042806">
    <property type="protein sequence ID" value="GBO19331.1"/>
    <property type="molecule type" value="Genomic_DNA"/>
</dbReference>
<dbReference type="PANTHER" id="PTHR47331">
    <property type="entry name" value="PHD-TYPE DOMAIN-CONTAINING PROTEIN"/>
    <property type="match status" value="1"/>
</dbReference>
<dbReference type="SUPFAM" id="SSF53098">
    <property type="entry name" value="Ribonuclease H-like"/>
    <property type="match status" value="1"/>
</dbReference>
<dbReference type="Gene3D" id="3.30.420.10">
    <property type="entry name" value="Ribonuclease H-like superfamily/Ribonuclease H"/>
    <property type="match status" value="1"/>
</dbReference>
<dbReference type="OrthoDB" id="6434541at2759"/>
<dbReference type="GO" id="GO:0015074">
    <property type="term" value="P:DNA integration"/>
    <property type="evidence" value="ECO:0007669"/>
    <property type="project" value="InterPro"/>
</dbReference>
<name>A0A4Y2V456_ARAVE</name>
<dbReference type="GO" id="GO:0003676">
    <property type="term" value="F:nucleic acid binding"/>
    <property type="evidence" value="ECO:0007669"/>
    <property type="project" value="InterPro"/>
</dbReference>